<reference evidence="2 3" key="1">
    <citation type="submission" date="2019-05" db="EMBL/GenBank/DDBJ databases">
        <authorList>
            <consortium name="Pathogen Informatics"/>
        </authorList>
    </citation>
    <scope>NUCLEOTIDE SEQUENCE [LARGE SCALE GENOMIC DNA]</scope>
    <source>
        <strain evidence="2 3">NCTC12971</strain>
    </source>
</reference>
<dbReference type="GO" id="GO:0004806">
    <property type="term" value="F:triacylglycerol lipase activity"/>
    <property type="evidence" value="ECO:0007669"/>
    <property type="project" value="UniProtKB-EC"/>
</dbReference>
<dbReference type="GO" id="GO:0005509">
    <property type="term" value="F:calcium ion binding"/>
    <property type="evidence" value="ECO:0007669"/>
    <property type="project" value="InterPro"/>
</dbReference>
<dbReference type="InterPro" id="IPR018511">
    <property type="entry name" value="Hemolysin-typ_Ca-bd_CS"/>
</dbReference>
<dbReference type="InterPro" id="IPR001343">
    <property type="entry name" value="Hemolysn_Ca-bd"/>
</dbReference>
<keyword evidence="1" id="KW-0106">Calcium</keyword>
<protein>
    <submittedName>
        <fullName evidence="2">Lipase</fullName>
        <ecNumber evidence="2">3.1.1.3</ecNumber>
    </submittedName>
</protein>
<dbReference type="GeneID" id="61763493"/>
<dbReference type="Gene3D" id="2.150.10.10">
    <property type="entry name" value="Serralysin-like metalloprotease, C-terminal"/>
    <property type="match status" value="2"/>
</dbReference>
<organism evidence="2 3">
    <name type="scientific">Serratia rubidaea</name>
    <name type="common">Serratia marinorubra</name>
    <dbReference type="NCBI Taxonomy" id="61652"/>
    <lineage>
        <taxon>Bacteria</taxon>
        <taxon>Pseudomonadati</taxon>
        <taxon>Pseudomonadota</taxon>
        <taxon>Gammaproteobacteria</taxon>
        <taxon>Enterobacterales</taxon>
        <taxon>Yersiniaceae</taxon>
        <taxon>Serratia</taxon>
    </lineage>
</organism>
<gene>
    <name evidence="2" type="ORF">NCTC12971_05845</name>
</gene>
<dbReference type="Pfam" id="PF00353">
    <property type="entry name" value="HemolysinCabind"/>
    <property type="match status" value="2"/>
</dbReference>
<evidence type="ECO:0000256" key="1">
    <source>
        <dbReference type="ARBA" id="ARBA00022837"/>
    </source>
</evidence>
<dbReference type="PRINTS" id="PR00313">
    <property type="entry name" value="CABNDNGRPT"/>
</dbReference>
<dbReference type="AlphaFoldDB" id="A0A4U9HYR9"/>
<accession>A0A4U9HYR9</accession>
<evidence type="ECO:0000313" key="2">
    <source>
        <dbReference type="EMBL" id="VTP68851.1"/>
    </source>
</evidence>
<dbReference type="Proteomes" id="UP000307968">
    <property type="component" value="Chromosome"/>
</dbReference>
<dbReference type="EMBL" id="LR590463">
    <property type="protein sequence ID" value="VTP68851.1"/>
    <property type="molecule type" value="Genomic_DNA"/>
</dbReference>
<dbReference type="Gene3D" id="3.40.50.1820">
    <property type="entry name" value="alpha/beta hydrolase"/>
    <property type="match status" value="1"/>
</dbReference>
<sequence>MGIFNYKGLSDAQSQELFSDALAMTMYSYHNLDDGLAYGYQHYGFGLGLPLTLLTALVGNSQSQGIVPGLPWNPNSEQQALDTLNTAGWQVISAEQLGYQGKTDKLGTYYGESWKYKTSQAEVLGKYDSEGKLIGLGVAFRGTTGPRETLITDTIGDAIHDLVAGLGPASFSNNFALNAFGRLLGDVAKFAAANGLSGEDVTITGHSLGGLATNSLAFLSEDYWDGFYANSKYLAFASPTQHEGDGKVLNIGYENDPVFRVLDGTHFNWSTLGVHDKPHESATNNIVNFNDYYASKFWGLLPTSILNLPSWISHVPFTYGEGLSRIVNSEFYSFMDRDSTVVVSTLSDVMRGKTWVEDLNLYAQKHTGTTFIIGTDKDDLIGGGRGNDYLEGGAGNDIFRDDGGFNYISGGEGHDTLILQQGIAKTQVAYDGENLYLRDSTGAITIANSVETLRSQSKGAFGSKQYVDYQVKDDGLLVGNIHVDYTRHGIGSEADDVLQAADNQRWLFGLDGDDTLLGSSNGNLTFVGGRGNDVMHSAGQNNTFLFEGEFGQDQVINFGQSDRLVFFTPQDQGGDFRQYATQHNDDVVFTFGDNQVTLVGVSLDYLSNSQIVLV</sequence>
<dbReference type="PROSITE" id="PS00330">
    <property type="entry name" value="HEMOLYSIN_CALCIUM"/>
    <property type="match status" value="1"/>
</dbReference>
<keyword evidence="2" id="KW-0378">Hydrolase</keyword>
<dbReference type="SUPFAM" id="SSF53474">
    <property type="entry name" value="alpha/beta-Hydrolases"/>
    <property type="match status" value="1"/>
</dbReference>
<proteinExistence type="predicted"/>
<dbReference type="EC" id="3.1.1.3" evidence="2"/>
<dbReference type="InterPro" id="IPR011049">
    <property type="entry name" value="Serralysin-like_metalloprot_C"/>
</dbReference>
<dbReference type="InterPro" id="IPR029058">
    <property type="entry name" value="AB_hydrolase_fold"/>
</dbReference>
<name>A0A4U9HYR9_SERRU</name>
<dbReference type="RefSeq" id="WP_054306069.1">
    <property type="nucleotide sequence ID" value="NZ_CAMIPJ010000004.1"/>
</dbReference>
<evidence type="ECO:0000313" key="3">
    <source>
        <dbReference type="Proteomes" id="UP000307968"/>
    </source>
</evidence>
<dbReference type="SUPFAM" id="SSF51120">
    <property type="entry name" value="beta-Roll"/>
    <property type="match status" value="2"/>
</dbReference>